<comment type="caution">
    <text evidence="1">The sequence shown here is derived from an EMBL/GenBank/DDBJ whole genome shotgun (WGS) entry which is preliminary data.</text>
</comment>
<accession>A0A243WEG9</accession>
<evidence type="ECO:0000313" key="2">
    <source>
        <dbReference type="Proteomes" id="UP000194873"/>
    </source>
</evidence>
<proteinExistence type="predicted"/>
<evidence type="ECO:0000313" key="1">
    <source>
        <dbReference type="EMBL" id="OUJ74103.1"/>
    </source>
</evidence>
<dbReference type="Pfam" id="PF09952">
    <property type="entry name" value="AbiEi_2"/>
    <property type="match status" value="1"/>
</dbReference>
<dbReference type="RefSeq" id="WP_086593952.1">
    <property type="nucleotide sequence ID" value="NZ_MTSE01000004.1"/>
</dbReference>
<sequence>MSASSFFHPTTLFEQVRKRLQTILATNITASPTGSEPTGADTQVWQIGSVIRFLATVPSPGAAENLVLPSWRASAEWPLLVIYDYVSNELGKQLRARGLCYADAVGNAWVKHPATELMVVIQGCARPKEELRLPSANLPADHMRLLYQLLVEPTIAKCSALELAAITNMAPAVVARVLRTLVAQGLWLDDATPSPDKLRDLATYWLEHYGKTLRNRLNVHRYRWRDAAAQTSWHRLSLPADCLWSGEAAAHQLLNKPEVPNCFTLYSRMPRAKLAHYLGLVPHKHGNVELLNTFFSVHPTPPPTPGLQRCAHPFLVYADLLESQNASSQALAQQMHAKYLLNLLPQ</sequence>
<protein>
    <submittedName>
        <fullName evidence="1">Uncharacterized protein</fullName>
    </submittedName>
</protein>
<keyword evidence="2" id="KW-1185">Reference proteome</keyword>
<dbReference type="EMBL" id="MTSE01000004">
    <property type="protein sequence ID" value="OUJ74103.1"/>
    <property type="molecule type" value="Genomic_DNA"/>
</dbReference>
<organism evidence="1 2">
    <name type="scientific">Hymenobacter crusticola</name>
    <dbReference type="NCBI Taxonomy" id="1770526"/>
    <lineage>
        <taxon>Bacteria</taxon>
        <taxon>Pseudomonadati</taxon>
        <taxon>Bacteroidota</taxon>
        <taxon>Cytophagia</taxon>
        <taxon>Cytophagales</taxon>
        <taxon>Hymenobacteraceae</taxon>
        <taxon>Hymenobacter</taxon>
    </lineage>
</organism>
<gene>
    <name evidence="1" type="ORF">BXP70_10190</name>
</gene>
<name>A0A243WEG9_9BACT</name>
<dbReference type="InterPro" id="IPR019238">
    <property type="entry name" value="AbiEi_2"/>
</dbReference>
<dbReference type="AlphaFoldDB" id="A0A243WEG9"/>
<dbReference type="OrthoDB" id="593981at2"/>
<dbReference type="Proteomes" id="UP000194873">
    <property type="component" value="Unassembled WGS sequence"/>
</dbReference>
<reference evidence="1 2" key="1">
    <citation type="submission" date="2017-01" db="EMBL/GenBank/DDBJ databases">
        <title>A new Hymenobacter.</title>
        <authorList>
            <person name="Liang Y."/>
            <person name="Feng F."/>
        </authorList>
    </citation>
    <scope>NUCLEOTIDE SEQUENCE [LARGE SCALE GENOMIC DNA]</scope>
    <source>
        <strain evidence="1">MIMBbqt21</strain>
    </source>
</reference>